<gene>
    <name evidence="4" type="ORF">BSZ32_01010</name>
</gene>
<feature type="signal peptide" evidence="2">
    <location>
        <begin position="1"/>
        <end position="22"/>
    </location>
</feature>
<protein>
    <recommendedName>
        <fullName evidence="3">VOC domain-containing protein</fullName>
    </recommendedName>
</protein>
<evidence type="ECO:0000313" key="4">
    <source>
        <dbReference type="EMBL" id="PQJ27213.1"/>
    </source>
</evidence>
<dbReference type="InterPro" id="IPR029068">
    <property type="entry name" value="Glyas_Bleomycin-R_OHBP_Dase"/>
</dbReference>
<dbReference type="RefSeq" id="WP_105041697.1">
    <property type="nucleotide sequence ID" value="NZ_MQWA01000001.1"/>
</dbReference>
<dbReference type="Gene3D" id="3.10.180.10">
    <property type="entry name" value="2,3-Dihydroxybiphenyl 1,2-Dioxygenase, domain 1"/>
    <property type="match status" value="1"/>
</dbReference>
<dbReference type="PANTHER" id="PTHR43048">
    <property type="entry name" value="METHYLMALONYL-COA EPIMERASE"/>
    <property type="match status" value="1"/>
</dbReference>
<proteinExistence type="predicted"/>
<name>A0A2S7TZ08_9BACT</name>
<dbReference type="SUPFAM" id="SSF54593">
    <property type="entry name" value="Glyoxalase/Bleomycin resistance protein/Dihydroxybiphenyl dioxygenase"/>
    <property type="match status" value="1"/>
</dbReference>
<comment type="caution">
    <text evidence="4">The sequence shown here is derived from an EMBL/GenBank/DDBJ whole genome shotgun (WGS) entry which is preliminary data.</text>
</comment>
<dbReference type="Proteomes" id="UP000239907">
    <property type="component" value="Unassembled WGS sequence"/>
</dbReference>
<sequence>MFNQLRVLALSTVLLNINLAQAQEQKKPAGNYSAAVADIGIVVKDLEKSVKFYTEILGMKEVKGFNVPAEKAARFGLTDNQPATIRVFVLDQADGPKTKFKLMSFPQAPGKMQDQKFIHSTVGVSYVTLFVTDMDQAIERLKKSKVKLLGETPSDLGGKTFITVFQDPDGNFIELIGPMK</sequence>
<accession>A0A2S7TZ08</accession>
<evidence type="ECO:0000313" key="5">
    <source>
        <dbReference type="Proteomes" id="UP000239907"/>
    </source>
</evidence>
<keyword evidence="2" id="KW-0732">Signal</keyword>
<keyword evidence="1" id="KW-0479">Metal-binding</keyword>
<dbReference type="InterPro" id="IPR037523">
    <property type="entry name" value="VOC_core"/>
</dbReference>
<evidence type="ECO:0000256" key="2">
    <source>
        <dbReference type="SAM" id="SignalP"/>
    </source>
</evidence>
<dbReference type="GO" id="GO:0046872">
    <property type="term" value="F:metal ion binding"/>
    <property type="evidence" value="ECO:0007669"/>
    <property type="project" value="UniProtKB-KW"/>
</dbReference>
<dbReference type="AlphaFoldDB" id="A0A2S7TZ08"/>
<keyword evidence="5" id="KW-1185">Reference proteome</keyword>
<dbReference type="EMBL" id="MQWA01000001">
    <property type="protein sequence ID" value="PQJ27213.1"/>
    <property type="molecule type" value="Genomic_DNA"/>
</dbReference>
<evidence type="ECO:0000256" key="1">
    <source>
        <dbReference type="ARBA" id="ARBA00022723"/>
    </source>
</evidence>
<dbReference type="InterPro" id="IPR004360">
    <property type="entry name" value="Glyas_Fos-R_dOase_dom"/>
</dbReference>
<dbReference type="InterPro" id="IPR051785">
    <property type="entry name" value="MMCE/EMCE_epimerase"/>
</dbReference>
<dbReference type="GO" id="GO:0046491">
    <property type="term" value="P:L-methylmalonyl-CoA metabolic process"/>
    <property type="evidence" value="ECO:0007669"/>
    <property type="project" value="TreeGrafter"/>
</dbReference>
<dbReference type="OrthoDB" id="375220at2"/>
<organism evidence="4 5">
    <name type="scientific">Rubritalea profundi</name>
    <dbReference type="NCBI Taxonomy" id="1658618"/>
    <lineage>
        <taxon>Bacteria</taxon>
        <taxon>Pseudomonadati</taxon>
        <taxon>Verrucomicrobiota</taxon>
        <taxon>Verrucomicrobiia</taxon>
        <taxon>Verrucomicrobiales</taxon>
        <taxon>Rubritaleaceae</taxon>
        <taxon>Rubritalea</taxon>
    </lineage>
</organism>
<reference evidence="4 5" key="1">
    <citation type="submission" date="2016-12" db="EMBL/GenBank/DDBJ databases">
        <title>Study of bacterial adaptation to deep sea.</title>
        <authorList>
            <person name="Song J."/>
            <person name="Yoshizawa S."/>
            <person name="Kogure K."/>
        </authorList>
    </citation>
    <scope>NUCLEOTIDE SEQUENCE [LARGE SCALE GENOMIC DNA]</scope>
    <source>
        <strain evidence="4 5">SAORIC-165</strain>
    </source>
</reference>
<feature type="domain" description="VOC" evidence="3">
    <location>
        <begin position="35"/>
        <end position="178"/>
    </location>
</feature>
<dbReference type="Pfam" id="PF00903">
    <property type="entry name" value="Glyoxalase"/>
    <property type="match status" value="1"/>
</dbReference>
<evidence type="ECO:0000259" key="3">
    <source>
        <dbReference type="PROSITE" id="PS51819"/>
    </source>
</evidence>
<dbReference type="PROSITE" id="PS51819">
    <property type="entry name" value="VOC"/>
    <property type="match status" value="1"/>
</dbReference>
<dbReference type="GO" id="GO:0004493">
    <property type="term" value="F:methylmalonyl-CoA epimerase activity"/>
    <property type="evidence" value="ECO:0007669"/>
    <property type="project" value="TreeGrafter"/>
</dbReference>
<dbReference type="PANTHER" id="PTHR43048:SF3">
    <property type="entry name" value="METHYLMALONYL-COA EPIMERASE, MITOCHONDRIAL"/>
    <property type="match status" value="1"/>
</dbReference>
<feature type="chain" id="PRO_5015528537" description="VOC domain-containing protein" evidence="2">
    <location>
        <begin position="23"/>
        <end position="180"/>
    </location>
</feature>